<evidence type="ECO:0000313" key="2">
    <source>
        <dbReference type="Proteomes" id="UP000183995"/>
    </source>
</evidence>
<keyword evidence="2" id="KW-1185">Reference proteome</keyword>
<dbReference type="STRING" id="1123282.SAMN02745823_02497"/>
<dbReference type="RefSeq" id="WP_159435405.1">
    <property type="nucleotide sequence ID" value="NZ_FQXV01000008.1"/>
</dbReference>
<dbReference type="Proteomes" id="UP000183995">
    <property type="component" value="Unassembled WGS sequence"/>
</dbReference>
<reference evidence="1 2" key="1">
    <citation type="submission" date="2016-11" db="EMBL/GenBank/DDBJ databases">
        <authorList>
            <person name="Jaros S."/>
            <person name="Januszkiewicz K."/>
            <person name="Wedrychowicz H."/>
        </authorList>
    </citation>
    <scope>NUCLEOTIDE SEQUENCE [LARGE SCALE GENOMIC DNA]</scope>
    <source>
        <strain evidence="1 2">DSM 10068</strain>
    </source>
</reference>
<proteinExistence type="predicted"/>
<name>A0A1M5YGJ1_9FIRM</name>
<protein>
    <submittedName>
        <fullName evidence="1">Uncharacterized protein</fullName>
    </submittedName>
</protein>
<organism evidence="1 2">
    <name type="scientific">Sporobacter termitidis DSM 10068</name>
    <dbReference type="NCBI Taxonomy" id="1123282"/>
    <lineage>
        <taxon>Bacteria</taxon>
        <taxon>Bacillati</taxon>
        <taxon>Bacillota</taxon>
        <taxon>Clostridia</taxon>
        <taxon>Eubacteriales</taxon>
        <taxon>Oscillospiraceae</taxon>
        <taxon>Sporobacter</taxon>
    </lineage>
</organism>
<dbReference type="AlphaFoldDB" id="A0A1M5YGJ1"/>
<dbReference type="EMBL" id="FQXV01000008">
    <property type="protein sequence ID" value="SHI10978.1"/>
    <property type="molecule type" value="Genomic_DNA"/>
</dbReference>
<accession>A0A1M5YGJ1</accession>
<sequence length="56" mass="6359">MDIEKISDMLGIIAVTLDKTADEVPDEISARENLYFRMKDAAREARLICKSLTDEN</sequence>
<evidence type="ECO:0000313" key="1">
    <source>
        <dbReference type="EMBL" id="SHI10978.1"/>
    </source>
</evidence>
<gene>
    <name evidence="1" type="ORF">SAMN02745823_02497</name>
</gene>